<reference evidence="1" key="1">
    <citation type="submission" date="2018-02" db="EMBL/GenBank/DDBJ databases">
        <title>Rhizophora mucronata_Transcriptome.</title>
        <authorList>
            <person name="Meera S.P."/>
            <person name="Sreeshan A."/>
            <person name="Augustine A."/>
        </authorList>
    </citation>
    <scope>NUCLEOTIDE SEQUENCE</scope>
    <source>
        <tissue evidence="1">Leaf</tissue>
    </source>
</reference>
<evidence type="ECO:0000313" key="1">
    <source>
        <dbReference type="EMBL" id="MBX55584.1"/>
    </source>
</evidence>
<sequence>MFCKHSQQNLEIKEIFTGLSQSLEKVIFTECVMLG</sequence>
<organism evidence="1">
    <name type="scientific">Rhizophora mucronata</name>
    <name type="common">Asiatic mangrove</name>
    <dbReference type="NCBI Taxonomy" id="61149"/>
    <lineage>
        <taxon>Eukaryota</taxon>
        <taxon>Viridiplantae</taxon>
        <taxon>Streptophyta</taxon>
        <taxon>Embryophyta</taxon>
        <taxon>Tracheophyta</taxon>
        <taxon>Spermatophyta</taxon>
        <taxon>Magnoliopsida</taxon>
        <taxon>eudicotyledons</taxon>
        <taxon>Gunneridae</taxon>
        <taxon>Pentapetalae</taxon>
        <taxon>rosids</taxon>
        <taxon>fabids</taxon>
        <taxon>Malpighiales</taxon>
        <taxon>Rhizophoraceae</taxon>
        <taxon>Rhizophora</taxon>
    </lineage>
</organism>
<protein>
    <submittedName>
        <fullName evidence="1">Uncharacterized protein</fullName>
    </submittedName>
</protein>
<proteinExistence type="predicted"/>
<dbReference type="AlphaFoldDB" id="A0A2P2PLE3"/>
<name>A0A2P2PLE3_RHIMU</name>
<accession>A0A2P2PLE3</accession>
<dbReference type="EMBL" id="GGEC01075100">
    <property type="protein sequence ID" value="MBX55584.1"/>
    <property type="molecule type" value="Transcribed_RNA"/>
</dbReference>